<evidence type="ECO:0000313" key="2">
    <source>
        <dbReference type="Proteomes" id="UP001220256"/>
    </source>
</evidence>
<accession>A0ABQ8WEN0</accession>
<name>A0ABQ8WEN0_PENCH</name>
<organism evidence="1 2">
    <name type="scientific">Penicillium chrysogenum</name>
    <name type="common">Penicillium notatum</name>
    <dbReference type="NCBI Taxonomy" id="5076"/>
    <lineage>
        <taxon>Eukaryota</taxon>
        <taxon>Fungi</taxon>
        <taxon>Dikarya</taxon>
        <taxon>Ascomycota</taxon>
        <taxon>Pezizomycotina</taxon>
        <taxon>Eurotiomycetes</taxon>
        <taxon>Eurotiomycetidae</taxon>
        <taxon>Eurotiales</taxon>
        <taxon>Aspergillaceae</taxon>
        <taxon>Penicillium</taxon>
        <taxon>Penicillium chrysogenum species complex</taxon>
    </lineage>
</organism>
<keyword evidence="2" id="KW-1185">Reference proteome</keyword>
<reference evidence="1 2" key="1">
    <citation type="journal article" date="2023" name="IMA Fungus">
        <title>Comparative genomic study of the Penicillium genus elucidates a diverse pangenome and 15 lateral gene transfer events.</title>
        <authorList>
            <person name="Petersen C."/>
            <person name="Sorensen T."/>
            <person name="Nielsen M.R."/>
            <person name="Sondergaard T.E."/>
            <person name="Sorensen J.L."/>
            <person name="Fitzpatrick D.A."/>
            <person name="Frisvad J.C."/>
            <person name="Nielsen K.L."/>
        </authorList>
    </citation>
    <scope>NUCLEOTIDE SEQUENCE [LARGE SCALE GENOMIC DNA]</scope>
    <source>
        <strain evidence="1 2">IBT 3361</strain>
    </source>
</reference>
<evidence type="ECO:0000313" key="1">
    <source>
        <dbReference type="EMBL" id="KAJ5265067.1"/>
    </source>
</evidence>
<comment type="caution">
    <text evidence="1">The sequence shown here is derived from an EMBL/GenBank/DDBJ whole genome shotgun (WGS) entry which is preliminary data.</text>
</comment>
<proteinExistence type="predicted"/>
<protein>
    <submittedName>
        <fullName evidence="1">Uncharacterized protein</fullName>
    </submittedName>
</protein>
<gene>
    <name evidence="1" type="ORF">N7505_007860</name>
</gene>
<dbReference type="Proteomes" id="UP001220256">
    <property type="component" value="Unassembled WGS sequence"/>
</dbReference>
<dbReference type="EMBL" id="JAPVEB010000004">
    <property type="protein sequence ID" value="KAJ5265067.1"/>
    <property type="molecule type" value="Genomic_DNA"/>
</dbReference>
<sequence>MARKYHAHEVFRANPQFRVRYIHDVIQHWDDIDEKAQVDNSHARLMIPSTSYWFTRTKSHVRYARDIPVVRSVP</sequence>